<dbReference type="STRING" id="1075417.SAMN05421823_11961"/>
<sequence>MSLVAEKEKKAFGDTAVGGFINGGGLGSLINVVSDVVKPKSNTADTNYQFNAPKDEPKTILGLPQYAFYAGLVIVLLMVFLVVRKMMKK</sequence>
<feature type="transmembrane region" description="Helical" evidence="1">
    <location>
        <begin position="66"/>
        <end position="83"/>
    </location>
</feature>
<evidence type="ECO:0000256" key="1">
    <source>
        <dbReference type="SAM" id="Phobius"/>
    </source>
</evidence>
<dbReference type="Proteomes" id="UP000198510">
    <property type="component" value="Unassembled WGS sequence"/>
</dbReference>
<dbReference type="RefSeq" id="WP_089688637.1">
    <property type="nucleotide sequence ID" value="NZ_FNFO01000019.1"/>
</dbReference>
<evidence type="ECO:0000313" key="3">
    <source>
        <dbReference type="Proteomes" id="UP000198510"/>
    </source>
</evidence>
<keyword evidence="1" id="KW-0812">Transmembrane</keyword>
<dbReference type="EMBL" id="FNFO01000019">
    <property type="protein sequence ID" value="SDM68858.1"/>
    <property type="molecule type" value="Genomic_DNA"/>
</dbReference>
<proteinExistence type="predicted"/>
<reference evidence="2 3" key="1">
    <citation type="submission" date="2016-10" db="EMBL/GenBank/DDBJ databases">
        <authorList>
            <person name="de Groot N.N."/>
        </authorList>
    </citation>
    <scope>NUCLEOTIDE SEQUENCE [LARGE SCALE GENOMIC DNA]</scope>
    <source>
        <strain evidence="2 3">DSM 25186</strain>
    </source>
</reference>
<dbReference type="AlphaFoldDB" id="A0A1G9V9H4"/>
<name>A0A1G9V9H4_9BACT</name>
<gene>
    <name evidence="2" type="ORF">SAMN05421823_11961</name>
</gene>
<keyword evidence="3" id="KW-1185">Reference proteome</keyword>
<evidence type="ECO:0000313" key="2">
    <source>
        <dbReference type="EMBL" id="SDM68858.1"/>
    </source>
</evidence>
<keyword evidence="1" id="KW-1133">Transmembrane helix</keyword>
<keyword evidence="1" id="KW-0472">Membrane</keyword>
<organism evidence="2 3">
    <name type="scientific">Catalinimonas alkaloidigena</name>
    <dbReference type="NCBI Taxonomy" id="1075417"/>
    <lineage>
        <taxon>Bacteria</taxon>
        <taxon>Pseudomonadati</taxon>
        <taxon>Bacteroidota</taxon>
        <taxon>Cytophagia</taxon>
        <taxon>Cytophagales</taxon>
        <taxon>Catalimonadaceae</taxon>
        <taxon>Catalinimonas</taxon>
    </lineage>
</organism>
<protein>
    <submittedName>
        <fullName evidence="2">Uncharacterized protein</fullName>
    </submittedName>
</protein>
<accession>A0A1G9V9H4</accession>